<evidence type="ECO:0000313" key="2">
    <source>
        <dbReference type="EMBL" id="GAB1320621.1"/>
    </source>
</evidence>
<feature type="signal peptide" evidence="1">
    <location>
        <begin position="1"/>
        <end position="31"/>
    </location>
</feature>
<dbReference type="GeneID" id="98181573"/>
<dbReference type="EMBL" id="BAAFSV010000006">
    <property type="protein sequence ID" value="GAB1320621.1"/>
    <property type="molecule type" value="Genomic_DNA"/>
</dbReference>
<organism evidence="2 3">
    <name type="scientific">Madurella fahalii</name>
    <dbReference type="NCBI Taxonomy" id="1157608"/>
    <lineage>
        <taxon>Eukaryota</taxon>
        <taxon>Fungi</taxon>
        <taxon>Dikarya</taxon>
        <taxon>Ascomycota</taxon>
        <taxon>Pezizomycotina</taxon>
        <taxon>Sordariomycetes</taxon>
        <taxon>Sordariomycetidae</taxon>
        <taxon>Sordariales</taxon>
        <taxon>Sordariales incertae sedis</taxon>
        <taxon>Madurella</taxon>
    </lineage>
</organism>
<reference evidence="2 3" key="1">
    <citation type="submission" date="2024-09" db="EMBL/GenBank/DDBJ databases">
        <title>Itraconazole resistance in Madurella fahalii resulting from another homologue of gene encoding cytochrome P450 14-alpha sterol demethylase (CYP51).</title>
        <authorList>
            <person name="Yoshioka I."/>
            <person name="Fahal A.H."/>
            <person name="Kaneko S."/>
            <person name="Yaguchi T."/>
        </authorList>
    </citation>
    <scope>NUCLEOTIDE SEQUENCE [LARGE SCALE GENOMIC DNA]</scope>
    <source>
        <strain evidence="2 3">IFM 68171</strain>
    </source>
</reference>
<sequence length="228" mass="25680">MGSQRPHFPGRASKPSSCLLHAVLLTTLCRGRPEVQKRVFDEWDLKGTEPLMTDCIEAGVEIRTTAEELKEIRDVADATPHCGARAYDVNLGNTDKYVEWWKITAGIWNGNCTILVPESDELWPQKGIVLSNMGTRRHELKYEKKDIESVENWTFSMAPMEDRSIVDHGALDECFNIHSVKGIKFASLSFCPDNTGCNTDWVAHVLAKTRSDPTGFWSLKAFGRRPGR</sequence>
<feature type="chain" id="PRO_5045518835" evidence="1">
    <location>
        <begin position="32"/>
        <end position="228"/>
    </location>
</feature>
<comment type="caution">
    <text evidence="2">The sequence shown here is derived from an EMBL/GenBank/DDBJ whole genome shotgun (WGS) entry which is preliminary data.</text>
</comment>
<dbReference type="Proteomes" id="UP001628179">
    <property type="component" value="Unassembled WGS sequence"/>
</dbReference>
<keyword evidence="1" id="KW-0732">Signal</keyword>
<proteinExistence type="predicted"/>
<accession>A0ABQ0GSA7</accession>
<name>A0ABQ0GSA7_9PEZI</name>
<evidence type="ECO:0000313" key="3">
    <source>
        <dbReference type="Proteomes" id="UP001628179"/>
    </source>
</evidence>
<protein>
    <submittedName>
        <fullName evidence="2">Uncharacterized protein</fullName>
    </submittedName>
</protein>
<dbReference type="RefSeq" id="XP_070922351.1">
    <property type="nucleotide sequence ID" value="XM_071066250.1"/>
</dbReference>
<keyword evidence="3" id="KW-1185">Reference proteome</keyword>
<gene>
    <name evidence="2" type="ORF">MFIFM68171_10831</name>
</gene>
<evidence type="ECO:0000256" key="1">
    <source>
        <dbReference type="SAM" id="SignalP"/>
    </source>
</evidence>